<protein>
    <submittedName>
        <fullName evidence="3">Alpha/beta fold hydrolase</fullName>
    </submittedName>
</protein>
<dbReference type="GO" id="GO:0016787">
    <property type="term" value="F:hydrolase activity"/>
    <property type="evidence" value="ECO:0007669"/>
    <property type="project" value="UniProtKB-KW"/>
</dbReference>
<dbReference type="Pfam" id="PF12697">
    <property type="entry name" value="Abhydrolase_6"/>
    <property type="match status" value="1"/>
</dbReference>
<proteinExistence type="predicted"/>
<dbReference type="EMBL" id="DRUC01000056">
    <property type="protein sequence ID" value="HHF48288.1"/>
    <property type="molecule type" value="Genomic_DNA"/>
</dbReference>
<evidence type="ECO:0000313" key="2">
    <source>
        <dbReference type="EMBL" id="HGE66157.1"/>
    </source>
</evidence>
<name>A0A7C4WEF6_9EURY</name>
<gene>
    <name evidence="4" type="ORF">ENL48_03690</name>
    <name evidence="3" type="ORF">ENT89_03375</name>
    <name evidence="2" type="ORF">ENX77_03395</name>
</gene>
<feature type="domain" description="AB hydrolase-1" evidence="1">
    <location>
        <begin position="20"/>
        <end position="116"/>
    </location>
</feature>
<dbReference type="EMBL" id="DTPI01000023">
    <property type="protein sequence ID" value="HGE66157.1"/>
    <property type="molecule type" value="Genomic_DNA"/>
</dbReference>
<dbReference type="InterPro" id="IPR000073">
    <property type="entry name" value="AB_hydrolase_1"/>
</dbReference>
<organism evidence="3">
    <name type="scientific">Geoglobus ahangari</name>
    <dbReference type="NCBI Taxonomy" id="113653"/>
    <lineage>
        <taxon>Archaea</taxon>
        <taxon>Methanobacteriati</taxon>
        <taxon>Methanobacteriota</taxon>
        <taxon>Archaeoglobi</taxon>
        <taxon>Archaeoglobales</taxon>
        <taxon>Archaeoglobaceae</taxon>
        <taxon>Geoglobus</taxon>
    </lineage>
</organism>
<evidence type="ECO:0000313" key="4">
    <source>
        <dbReference type="EMBL" id="HHF48288.1"/>
    </source>
</evidence>
<evidence type="ECO:0000259" key="1">
    <source>
        <dbReference type="Pfam" id="PF12697"/>
    </source>
</evidence>
<dbReference type="AlphaFoldDB" id="A0A7C4WEF6"/>
<dbReference type="EMBL" id="DTAK01000018">
    <property type="protein sequence ID" value="HGU59221.1"/>
    <property type="molecule type" value="Genomic_DNA"/>
</dbReference>
<comment type="caution">
    <text evidence="3">The sequence shown here is derived from an EMBL/GenBank/DDBJ whole genome shotgun (WGS) entry which is preliminary data.</text>
</comment>
<keyword evidence="3" id="KW-0378">Hydrolase</keyword>
<dbReference type="PANTHER" id="PTHR12277">
    <property type="entry name" value="ALPHA/BETA HYDROLASE DOMAIN-CONTAINING PROTEIN"/>
    <property type="match status" value="1"/>
</dbReference>
<reference evidence="3" key="1">
    <citation type="journal article" date="2020" name="mSystems">
        <title>Genome- and Community-Level Interaction Insights into Carbon Utilization and Element Cycling Functions of Hydrothermarchaeota in Hydrothermal Sediment.</title>
        <authorList>
            <person name="Zhou Z."/>
            <person name="Liu Y."/>
            <person name="Xu W."/>
            <person name="Pan J."/>
            <person name="Luo Z.H."/>
            <person name="Li M."/>
        </authorList>
    </citation>
    <scope>NUCLEOTIDE SEQUENCE [LARGE SCALE GENOMIC DNA]</scope>
    <source>
        <strain evidence="4">SpSt-10</strain>
        <strain evidence="3">SpSt-62</strain>
        <strain evidence="2">SpSt-97</strain>
    </source>
</reference>
<sequence>MKIDLRIGRNFCRLNIDEIVIICHGLPYEIGSAIDKSYDRIAEFFSKRGIPSLVFDFSGTGKSQGQFSLISWLEDLENIVSNFERVHVVGFSMGGTIAYNIKAESYGIIASPFSLMFDENTLKAIYSNAILKGILRGLKDFDTFKNKFIEEFSVIAPENSKPKRNVLVIHGAEDNIVPPDHGIRLFKYSKKPKKLVLIENGDHFLRKIPAIYKIIYEWIVSDKDKDEEKIESIKI</sequence>
<dbReference type="InterPro" id="IPR029058">
    <property type="entry name" value="AB_hydrolase_fold"/>
</dbReference>
<dbReference type="Gene3D" id="3.40.50.1820">
    <property type="entry name" value="alpha/beta hydrolase"/>
    <property type="match status" value="1"/>
</dbReference>
<accession>A0A7C4WEF6</accession>
<evidence type="ECO:0000313" key="3">
    <source>
        <dbReference type="EMBL" id="HGU59221.1"/>
    </source>
</evidence>
<dbReference type="SUPFAM" id="SSF53474">
    <property type="entry name" value="alpha/beta-Hydrolases"/>
    <property type="match status" value="1"/>
</dbReference>